<feature type="transmembrane region" description="Helical" evidence="6">
    <location>
        <begin position="173"/>
        <end position="192"/>
    </location>
</feature>
<reference evidence="7" key="1">
    <citation type="submission" date="2020-08" db="EMBL/GenBank/DDBJ databases">
        <title>Genome public.</title>
        <authorList>
            <person name="Liu C."/>
            <person name="Sun Q."/>
        </authorList>
    </citation>
    <scope>NUCLEOTIDE SEQUENCE</scope>
    <source>
        <strain evidence="7">NSJ-51</strain>
    </source>
</reference>
<evidence type="ECO:0000256" key="6">
    <source>
        <dbReference type="SAM" id="Phobius"/>
    </source>
</evidence>
<accession>A0A8J6JC57</accession>
<evidence type="ECO:0000313" key="7">
    <source>
        <dbReference type="EMBL" id="MBC5733073.1"/>
    </source>
</evidence>
<keyword evidence="2" id="KW-1003">Cell membrane</keyword>
<evidence type="ECO:0000256" key="2">
    <source>
        <dbReference type="ARBA" id="ARBA00022475"/>
    </source>
</evidence>
<dbReference type="GO" id="GO:0015658">
    <property type="term" value="F:branched-chain amino acid transmembrane transporter activity"/>
    <property type="evidence" value="ECO:0007669"/>
    <property type="project" value="InterPro"/>
</dbReference>
<evidence type="ECO:0000313" key="8">
    <source>
        <dbReference type="Proteomes" id="UP000661435"/>
    </source>
</evidence>
<feature type="transmembrane region" description="Helical" evidence="6">
    <location>
        <begin position="204"/>
        <end position="221"/>
    </location>
</feature>
<feature type="transmembrane region" description="Helical" evidence="6">
    <location>
        <begin position="32"/>
        <end position="51"/>
    </location>
</feature>
<feature type="transmembrane region" description="Helical" evidence="6">
    <location>
        <begin position="84"/>
        <end position="103"/>
    </location>
</feature>
<dbReference type="CDD" id="cd06581">
    <property type="entry name" value="TM_PBP1_LivM_like"/>
    <property type="match status" value="1"/>
</dbReference>
<organism evidence="7 8">
    <name type="scientific">Lawsonibacter hominis</name>
    <dbReference type="NCBI Taxonomy" id="2763053"/>
    <lineage>
        <taxon>Bacteria</taxon>
        <taxon>Bacillati</taxon>
        <taxon>Bacillota</taxon>
        <taxon>Clostridia</taxon>
        <taxon>Eubacteriales</taxon>
        <taxon>Oscillospiraceae</taxon>
        <taxon>Lawsonibacter</taxon>
    </lineage>
</organism>
<dbReference type="PANTHER" id="PTHR30482:SF20">
    <property type="entry name" value="HIGH-AFFINITY BRANCHED-CHAIN AMINO ACID TRANSPORT SYSTEM PERMEASE PROTEIN LIVM"/>
    <property type="match status" value="1"/>
</dbReference>
<proteinExistence type="predicted"/>
<keyword evidence="4 6" id="KW-1133">Transmembrane helix</keyword>
<dbReference type="InterPro" id="IPR043428">
    <property type="entry name" value="LivM-like"/>
</dbReference>
<dbReference type="EMBL" id="JACOPP010000004">
    <property type="protein sequence ID" value="MBC5733073.1"/>
    <property type="molecule type" value="Genomic_DNA"/>
</dbReference>
<dbReference type="PANTHER" id="PTHR30482">
    <property type="entry name" value="HIGH-AFFINITY BRANCHED-CHAIN AMINO ACID TRANSPORT SYSTEM PERMEASE"/>
    <property type="match status" value="1"/>
</dbReference>
<feature type="transmembrane region" description="Helical" evidence="6">
    <location>
        <begin position="124"/>
        <end position="142"/>
    </location>
</feature>
<name>A0A8J6JC57_9FIRM</name>
<evidence type="ECO:0000256" key="4">
    <source>
        <dbReference type="ARBA" id="ARBA00022989"/>
    </source>
</evidence>
<keyword evidence="5 6" id="KW-0472">Membrane</keyword>
<comment type="caution">
    <text evidence="7">The sequence shown here is derived from an EMBL/GenBank/DDBJ whole genome shotgun (WGS) entry which is preliminary data.</text>
</comment>
<feature type="transmembrane region" description="Helical" evidence="6">
    <location>
        <begin position="58"/>
        <end position="78"/>
    </location>
</feature>
<evidence type="ECO:0000256" key="1">
    <source>
        <dbReference type="ARBA" id="ARBA00004651"/>
    </source>
</evidence>
<dbReference type="InterPro" id="IPR001851">
    <property type="entry name" value="ABC_transp_permease"/>
</dbReference>
<dbReference type="GO" id="GO:0005886">
    <property type="term" value="C:plasma membrane"/>
    <property type="evidence" value="ECO:0007669"/>
    <property type="project" value="UniProtKB-SubCell"/>
</dbReference>
<keyword evidence="8" id="KW-1185">Reference proteome</keyword>
<sequence length="292" mass="31561">MLSTSMTLYLIFCCAFILLVWGALVPFRAGLLYNGTVYCMAVGGYFAAFAAKELGWPFFLCVLGAAVVGAILGFLPALGFSRTSGVVTAVASMALIFIIQSVIRNLDFLGGTRGIRGIPKVEHLLLYSVILVILLGAFLYRLNHSKLGRALEAIGTDADMATTLGINVKKMTVFSLTISSIYGAVSGAVYAFNMRTIYPETFGFSLLLSVMTMLFVGGRYTQWGVFVSVPLLWGLPQWVPASINSFTQIIYGVILVVILMARPEGIITRELPGKIKRLFARGGEARVPAGRS</sequence>
<gene>
    <name evidence="7" type="ORF">H8S57_04950</name>
</gene>
<protein>
    <submittedName>
        <fullName evidence="7">Branched-chain amino acid ABC transporter permease</fullName>
    </submittedName>
</protein>
<dbReference type="RefSeq" id="WP_186906966.1">
    <property type="nucleotide sequence ID" value="NZ_JACOPP010000004.1"/>
</dbReference>
<dbReference type="Proteomes" id="UP000661435">
    <property type="component" value="Unassembled WGS sequence"/>
</dbReference>
<feature type="transmembrane region" description="Helical" evidence="6">
    <location>
        <begin position="241"/>
        <end position="261"/>
    </location>
</feature>
<evidence type="ECO:0000256" key="5">
    <source>
        <dbReference type="ARBA" id="ARBA00023136"/>
    </source>
</evidence>
<dbReference type="AlphaFoldDB" id="A0A8J6JC57"/>
<dbReference type="Pfam" id="PF02653">
    <property type="entry name" value="BPD_transp_2"/>
    <property type="match status" value="1"/>
</dbReference>
<comment type="subcellular location">
    <subcellularLocation>
        <location evidence="1">Cell membrane</location>
        <topology evidence="1">Multi-pass membrane protein</topology>
    </subcellularLocation>
</comment>
<evidence type="ECO:0000256" key="3">
    <source>
        <dbReference type="ARBA" id="ARBA00022692"/>
    </source>
</evidence>
<keyword evidence="3 6" id="KW-0812">Transmembrane</keyword>